<keyword evidence="2" id="KW-1185">Reference proteome</keyword>
<reference evidence="1 2" key="1">
    <citation type="submission" date="2018-12" db="EMBL/GenBank/DDBJ databases">
        <authorList>
            <person name="Toschakov S.V."/>
        </authorList>
    </citation>
    <scope>NUCLEOTIDE SEQUENCE [LARGE SCALE GENOMIC DNA]</scope>
    <source>
        <strain evidence="1 2">GM2012</strain>
    </source>
</reference>
<comment type="caution">
    <text evidence="1">The sequence shown here is derived from an EMBL/GenBank/DDBJ whole genome shotgun (WGS) entry which is preliminary data.</text>
</comment>
<accession>A0A432MQI4</accession>
<evidence type="ECO:0000313" key="2">
    <source>
        <dbReference type="Proteomes" id="UP000280296"/>
    </source>
</evidence>
<name>A0A432MQI4_9BACT</name>
<organism evidence="1 2">
    <name type="scientific">Tautonia sociabilis</name>
    <dbReference type="NCBI Taxonomy" id="2080755"/>
    <lineage>
        <taxon>Bacteria</taxon>
        <taxon>Pseudomonadati</taxon>
        <taxon>Planctomycetota</taxon>
        <taxon>Planctomycetia</taxon>
        <taxon>Isosphaerales</taxon>
        <taxon>Isosphaeraceae</taxon>
        <taxon>Tautonia</taxon>
    </lineage>
</organism>
<dbReference type="EMBL" id="RYZH01000003">
    <property type="protein sequence ID" value="RUL89316.1"/>
    <property type="molecule type" value="Genomic_DNA"/>
</dbReference>
<gene>
    <name evidence="1" type="ORF">TsocGM_02560</name>
</gene>
<dbReference type="Proteomes" id="UP000280296">
    <property type="component" value="Unassembled WGS sequence"/>
</dbReference>
<dbReference type="RefSeq" id="WP_126723752.1">
    <property type="nucleotide sequence ID" value="NZ_RYZH01000003.1"/>
</dbReference>
<dbReference type="SUPFAM" id="SSF52266">
    <property type="entry name" value="SGNH hydrolase"/>
    <property type="match status" value="1"/>
</dbReference>
<proteinExistence type="predicted"/>
<dbReference type="OrthoDB" id="267646at2"/>
<protein>
    <submittedName>
        <fullName evidence="1">Uncharacterized protein</fullName>
    </submittedName>
</protein>
<sequence length="377" mass="40570">MAPDQTRSTIPLGLLGALILVVAIEASRADRPIDRQTKTGLAWQFGAEAAAEPAVIGARVLCLGDSRMKLGVLPVVLEDRIGLPAYNLAVPGAPASATVILLEKALRAGAKPSLLVVNFDENLLAVSPRERVSEWPELLGPGDWLGLARRSGDLDFVLRVGLGMILPSWRDREAIRERIVAALGGRERPILPELRALDRNWRRNLGAQVATPGERVPSSTAFIDSGATPRSRGWRPHPINAQAVHRLCSLADRLGITVAWLLPPSRADWTDRRRSLGLTEAFDAFVAEVLDAHPNVVVVDGRSAGFPDAAFRDPTHLDGLGASSLSESLADALLPLLDRGRADDDSARLVALPAYRPPSSRLSLEDMATSAAMVRTR</sequence>
<reference evidence="1 2" key="2">
    <citation type="submission" date="2019-01" db="EMBL/GenBank/DDBJ databases">
        <title>Tautonia sociabilis, a novel thermotolerant planctomycete of Isosphaeraceae family, isolated from a 4000 m deep subterranean habitat.</title>
        <authorList>
            <person name="Kovaleva O.L."/>
            <person name="Elcheninov A.G."/>
            <person name="Van Heerden E."/>
            <person name="Toshchakov S.V."/>
            <person name="Novikov A."/>
            <person name="Bonch-Osmolovskaya E.A."/>
            <person name="Kublanov I.V."/>
        </authorList>
    </citation>
    <scope>NUCLEOTIDE SEQUENCE [LARGE SCALE GENOMIC DNA]</scope>
    <source>
        <strain evidence="1 2">GM2012</strain>
    </source>
</reference>
<dbReference type="AlphaFoldDB" id="A0A432MQI4"/>
<evidence type="ECO:0000313" key="1">
    <source>
        <dbReference type="EMBL" id="RUL89316.1"/>
    </source>
</evidence>